<dbReference type="HOGENOM" id="CLU_899020_0_0_6"/>
<comment type="caution">
    <text evidence="1">The sequence shown here is derived from an EMBL/GenBank/DDBJ whole genome shotgun (WGS) entry which is preliminary data.</text>
</comment>
<accession>N8P0J2</accession>
<dbReference type="Proteomes" id="UP000013086">
    <property type="component" value="Unassembled WGS sequence"/>
</dbReference>
<name>N8P0J2_9GAMM</name>
<dbReference type="EMBL" id="APOH01000011">
    <property type="protein sequence ID" value="ENU20136.1"/>
    <property type="molecule type" value="Genomic_DNA"/>
</dbReference>
<reference evidence="1 2" key="1">
    <citation type="submission" date="2013-02" db="EMBL/GenBank/DDBJ databases">
        <title>The Genome Sequence of Acinetobacter sp. ANC 3994.</title>
        <authorList>
            <consortium name="The Broad Institute Genome Sequencing Platform"/>
            <consortium name="The Broad Institute Genome Sequencing Center for Infectious Disease"/>
            <person name="Cerqueira G."/>
            <person name="Feldgarden M."/>
            <person name="Courvalin P."/>
            <person name="Perichon B."/>
            <person name="Grillot-Courvalin C."/>
            <person name="Clermont D."/>
            <person name="Rocha E."/>
            <person name="Yoon E.-J."/>
            <person name="Nemec A."/>
            <person name="Walker B."/>
            <person name="Young S.K."/>
            <person name="Zeng Q."/>
            <person name="Gargeya S."/>
            <person name="Fitzgerald M."/>
            <person name="Haas B."/>
            <person name="Abouelleil A."/>
            <person name="Alvarado L."/>
            <person name="Arachchi H.M."/>
            <person name="Berlin A.M."/>
            <person name="Chapman S.B."/>
            <person name="Dewar J."/>
            <person name="Goldberg J."/>
            <person name="Griggs A."/>
            <person name="Gujja S."/>
            <person name="Hansen M."/>
            <person name="Howarth C."/>
            <person name="Imamovic A."/>
            <person name="Larimer J."/>
            <person name="McCowan C."/>
            <person name="Murphy C."/>
            <person name="Neiman D."/>
            <person name="Pearson M."/>
            <person name="Priest M."/>
            <person name="Roberts A."/>
            <person name="Saif S."/>
            <person name="Shea T."/>
            <person name="Sisk P."/>
            <person name="Sykes S."/>
            <person name="Wortman J."/>
            <person name="Nusbaum C."/>
            <person name="Birren B."/>
        </authorList>
    </citation>
    <scope>NUCLEOTIDE SEQUENCE [LARGE SCALE GENOMIC DNA]</scope>
    <source>
        <strain evidence="1 2">ANC 3994</strain>
    </source>
</reference>
<proteinExistence type="predicted"/>
<dbReference type="AlphaFoldDB" id="N8P0J2"/>
<evidence type="ECO:0000313" key="1">
    <source>
        <dbReference type="EMBL" id="ENU20136.1"/>
    </source>
</evidence>
<dbReference type="eggNOG" id="ENOG5031UMC">
    <property type="taxonomic scope" value="Bacteria"/>
</dbReference>
<dbReference type="OrthoDB" id="6695255at2"/>
<dbReference type="PATRIC" id="fig|1217715.3.peg.1149"/>
<dbReference type="RefSeq" id="WP_004651516.1">
    <property type="nucleotide sequence ID" value="NZ_KB849176.1"/>
</dbReference>
<evidence type="ECO:0000313" key="2">
    <source>
        <dbReference type="Proteomes" id="UP000013086"/>
    </source>
</evidence>
<protein>
    <submittedName>
        <fullName evidence="1">Uncharacterized protein</fullName>
    </submittedName>
</protein>
<gene>
    <name evidence="1" type="ORF">F994_01193</name>
</gene>
<organism evidence="1 2">
    <name type="scientific">Acinetobacter bohemicus ANC 3994</name>
    <dbReference type="NCBI Taxonomy" id="1217715"/>
    <lineage>
        <taxon>Bacteria</taxon>
        <taxon>Pseudomonadati</taxon>
        <taxon>Pseudomonadota</taxon>
        <taxon>Gammaproteobacteria</taxon>
        <taxon>Moraxellales</taxon>
        <taxon>Moraxellaceae</taxon>
        <taxon>Acinetobacter</taxon>
    </lineage>
</organism>
<sequence length="311" mass="36761">MTHYAAIPQTQALQQTQFFPFTLDTQAHYFLSQSVRNASRIENGKLLVRDKRAPKCLDQDYRAFLNFLSWLNHYRVALHGFQLNPYWNAMLDSAGFSHYGNLSYSLANAENIHEKFKFKFVKRRIALENSTFIAPITEQIKIQKAVFKRCVDKHKQLNCLFLELPCIFINPLQFHDEVKLPKITRDWLKRLHKSDELTSKLYDVQWRIVKSLNGIYVIHAMIYVIGDEAQYSDFILQEWKGTCLAEGYELMQGSPYQVLEKYCYFADSDTRSFWRLQIELCNEPFKIYRYASEHISYLWQTYTGNIPVKGK</sequence>